<dbReference type="EMBL" id="PDHS01000008">
    <property type="protein sequence ID" value="MQM29070.1"/>
    <property type="molecule type" value="Genomic_DNA"/>
</dbReference>
<evidence type="ECO:0000313" key="3">
    <source>
        <dbReference type="Proteomes" id="UP000342300"/>
    </source>
</evidence>
<reference evidence="2 3" key="1">
    <citation type="submission" date="2017-09" db="EMBL/GenBank/DDBJ databases">
        <title>Metagenomic Analysis Reveals Denitrifying Candidatus Accumulibacter and Flanking Population as a Source of N2O.</title>
        <authorList>
            <person name="Gao H."/>
            <person name="Mao Y."/>
            <person name="Zhao X."/>
            <person name="Liu W.-T."/>
            <person name="Zhang T."/>
            <person name="Wells G."/>
        </authorList>
    </citation>
    <scope>NUCLEOTIDE SEQUENCE [LARGE SCALE GENOMIC DNA]</scope>
    <source>
        <strain evidence="2">CANDO_2_IC</strain>
    </source>
</reference>
<evidence type="ECO:0000313" key="2">
    <source>
        <dbReference type="EMBL" id="MQM29070.1"/>
    </source>
</evidence>
<comment type="caution">
    <text evidence="2">The sequence shown here is derived from an EMBL/GenBank/DDBJ whole genome shotgun (WGS) entry which is preliminary data.</text>
</comment>
<organism evidence="2 3">
    <name type="scientific">Candidatus Accumulibacter phosphatis</name>
    <dbReference type="NCBI Taxonomy" id="327160"/>
    <lineage>
        <taxon>Bacteria</taxon>
        <taxon>Pseudomonadati</taxon>
        <taxon>Pseudomonadota</taxon>
        <taxon>Betaproteobacteria</taxon>
        <taxon>Candidatus Accumulibacter</taxon>
    </lineage>
</organism>
<name>A0A6A7RPD8_9PROT</name>
<accession>A0A6A7RPD8</accession>
<dbReference type="AlphaFoldDB" id="A0A6A7RPD8"/>
<gene>
    <name evidence="2" type="ORF">CRU78_00360</name>
</gene>
<protein>
    <submittedName>
        <fullName evidence="2">Uncharacterized protein</fullName>
    </submittedName>
</protein>
<sequence length="290" mass="30378">MRFYSAVQRQRCDAEGLQIAQVSGVVKILTTLVMSASLLLAGCSTNQAGSEKQVSQVSVIYRSDPPGATLTQVDGRVFGQMPVTLSYQVSDADRAKGEATFLGLTAHWPSGAKDAYPKMILPTGKLSSDIARTAFTFKRPHDAPHLRTDLNHARSLPPQAEPLAAEEEASEARSLPLQAESRGAEREAFEVSSLSPQTDARVAAQDASALEGGASDLLVLLSSLQQHAEQRAGEQEASGSAGGGSDLLALVNKLAGVYLEAAKAVQPQIAGTNCSASSGDVMADLGCTIR</sequence>
<proteinExistence type="predicted"/>
<dbReference type="Proteomes" id="UP000342300">
    <property type="component" value="Unassembled WGS sequence"/>
</dbReference>
<evidence type="ECO:0000256" key="1">
    <source>
        <dbReference type="SAM" id="MobiDB-lite"/>
    </source>
</evidence>
<feature type="region of interest" description="Disordered" evidence="1">
    <location>
        <begin position="160"/>
        <end position="207"/>
    </location>
</feature>